<dbReference type="InterPro" id="IPR018201">
    <property type="entry name" value="Ketoacyl_synth_AS"/>
</dbReference>
<dbReference type="InterPro" id="IPR016039">
    <property type="entry name" value="Thiolase-like"/>
</dbReference>
<dbReference type="Gene3D" id="3.40.47.10">
    <property type="match status" value="1"/>
</dbReference>
<evidence type="ECO:0000313" key="7">
    <source>
        <dbReference type="Proteomes" id="UP001140562"/>
    </source>
</evidence>
<dbReference type="AlphaFoldDB" id="A0A9W8WZV8"/>
<protein>
    <recommendedName>
        <fullName evidence="5">Ketosynthase family 3 (KS3) domain-containing protein</fullName>
    </recommendedName>
</protein>
<organism evidence="6 7">
    <name type="scientific">Didymella glomerata</name>
    <dbReference type="NCBI Taxonomy" id="749621"/>
    <lineage>
        <taxon>Eukaryota</taxon>
        <taxon>Fungi</taxon>
        <taxon>Dikarya</taxon>
        <taxon>Ascomycota</taxon>
        <taxon>Pezizomycotina</taxon>
        <taxon>Dothideomycetes</taxon>
        <taxon>Pleosporomycetidae</taxon>
        <taxon>Pleosporales</taxon>
        <taxon>Pleosporineae</taxon>
        <taxon>Didymellaceae</taxon>
        <taxon>Didymella</taxon>
    </lineage>
</organism>
<feature type="domain" description="Ketosynthase family 3 (KS3)" evidence="5">
    <location>
        <begin position="10"/>
        <end position="445"/>
    </location>
</feature>
<dbReference type="GO" id="GO:0004312">
    <property type="term" value="F:fatty acid synthase activity"/>
    <property type="evidence" value="ECO:0007669"/>
    <property type="project" value="TreeGrafter"/>
</dbReference>
<dbReference type="GO" id="GO:0004315">
    <property type="term" value="F:3-oxoacyl-[acyl-carrier-protein] synthase activity"/>
    <property type="evidence" value="ECO:0007669"/>
    <property type="project" value="InterPro"/>
</dbReference>
<keyword evidence="2" id="KW-0597">Phosphoprotein</keyword>
<dbReference type="PROSITE" id="PS00606">
    <property type="entry name" value="KS3_1"/>
    <property type="match status" value="1"/>
</dbReference>
<dbReference type="PROSITE" id="PS52004">
    <property type="entry name" value="KS3_2"/>
    <property type="match status" value="1"/>
</dbReference>
<comment type="caution">
    <text evidence="6">The sequence shown here is derived from an EMBL/GenBank/DDBJ whole genome shotgun (WGS) entry which is preliminary data.</text>
</comment>
<accession>A0A9W8WZV8</accession>
<dbReference type="PANTHER" id="PTHR43775">
    <property type="entry name" value="FATTY ACID SYNTHASE"/>
    <property type="match status" value="1"/>
</dbReference>
<proteinExistence type="inferred from homology"/>
<dbReference type="EMBL" id="JAPEUV010000046">
    <property type="protein sequence ID" value="KAJ4336689.1"/>
    <property type="molecule type" value="Genomic_DNA"/>
</dbReference>
<evidence type="ECO:0000256" key="1">
    <source>
        <dbReference type="ARBA" id="ARBA00022450"/>
    </source>
</evidence>
<evidence type="ECO:0000256" key="3">
    <source>
        <dbReference type="ARBA" id="ARBA00022679"/>
    </source>
</evidence>
<comment type="similarity">
    <text evidence="4">Belongs to the thiolase-like superfamily. Beta-ketoacyl-ACP synthases family.</text>
</comment>
<keyword evidence="7" id="KW-1185">Reference proteome</keyword>
<name>A0A9W8WZV8_9PLEO</name>
<dbReference type="GO" id="GO:0044550">
    <property type="term" value="P:secondary metabolite biosynthetic process"/>
    <property type="evidence" value="ECO:0007669"/>
    <property type="project" value="TreeGrafter"/>
</dbReference>
<keyword evidence="3 4" id="KW-0808">Transferase</keyword>
<dbReference type="InterPro" id="IPR050091">
    <property type="entry name" value="PKS_NRPS_Biosynth_Enz"/>
</dbReference>
<dbReference type="GO" id="GO:0006633">
    <property type="term" value="P:fatty acid biosynthetic process"/>
    <property type="evidence" value="ECO:0007669"/>
    <property type="project" value="InterPro"/>
</dbReference>
<dbReference type="InterPro" id="IPR014030">
    <property type="entry name" value="Ketoacyl_synth_N"/>
</dbReference>
<dbReference type="CDD" id="cd00833">
    <property type="entry name" value="PKS"/>
    <property type="match status" value="1"/>
</dbReference>
<evidence type="ECO:0000313" key="6">
    <source>
        <dbReference type="EMBL" id="KAJ4336689.1"/>
    </source>
</evidence>
<dbReference type="InterPro" id="IPR020841">
    <property type="entry name" value="PKS_Beta-ketoAc_synthase_dom"/>
</dbReference>
<reference evidence="6" key="1">
    <citation type="submission" date="2022-10" db="EMBL/GenBank/DDBJ databases">
        <title>Tapping the CABI collections for fungal endophytes: first genome assemblies for Collariella, Neodidymelliopsis, Ascochyta clinopodiicola, Didymella pomorum, Didymosphaeria variabile, Neocosmospora piperis and Neocucurbitaria cava.</title>
        <authorList>
            <person name="Hill R."/>
        </authorList>
    </citation>
    <scope>NUCLEOTIDE SEQUENCE</scope>
    <source>
        <strain evidence="6">IMI 360193</strain>
    </source>
</reference>
<dbReference type="SUPFAM" id="SSF53901">
    <property type="entry name" value="Thiolase-like"/>
    <property type="match status" value="1"/>
</dbReference>
<dbReference type="InterPro" id="IPR014031">
    <property type="entry name" value="Ketoacyl_synth_C"/>
</dbReference>
<dbReference type="Proteomes" id="UP001140562">
    <property type="component" value="Unassembled WGS sequence"/>
</dbReference>
<dbReference type="Pfam" id="PF02801">
    <property type="entry name" value="Ketoacyl-synt_C"/>
    <property type="match status" value="1"/>
</dbReference>
<gene>
    <name evidence="6" type="ORF">N0V87_005252</name>
</gene>
<dbReference type="SMART" id="SM00825">
    <property type="entry name" value="PKS_KS"/>
    <property type="match status" value="1"/>
</dbReference>
<evidence type="ECO:0000259" key="5">
    <source>
        <dbReference type="PROSITE" id="PS52004"/>
    </source>
</evidence>
<dbReference type="OrthoDB" id="329835at2759"/>
<dbReference type="Pfam" id="PF00109">
    <property type="entry name" value="ketoacyl-synt"/>
    <property type="match status" value="1"/>
</dbReference>
<dbReference type="PANTHER" id="PTHR43775:SF20">
    <property type="entry name" value="HYBRID PKS-NRPS SYNTHETASE APDA"/>
    <property type="match status" value="1"/>
</dbReference>
<keyword evidence="1" id="KW-0596">Phosphopantetheine</keyword>
<evidence type="ECO:0000256" key="2">
    <source>
        <dbReference type="ARBA" id="ARBA00022553"/>
    </source>
</evidence>
<sequence length="477" mass="51487">MTTSTTKRPNEPIAIIGTGLRFPGGVNNSTQFWDLLQHPRDVRTSIPSDRFSTDGFCNPSHDDQGTSHTRHGYFLGSDHRRFDAGFFGIKPVEAKSMDPQQRLLLEVVYESIEAAGLDMEALRGSPTAVYVGLMSVDHNDMLNRDTSDYPPYVAAGNARSIISNRVSHFFDWRGPSMTIDTACSSSLVAVHLAIQSLRSGDSTLAIAAGANLMLGPETFIIGSDMKMLSPDGRSYWCDARANGYARGEGIAAVVLKPLSAAIADGDDIECVIAETGLNQDGRTQGLTVPSADAQAALIQSTYRKAGLDLTQSSDRPQYFEAHGTGTPTGDPVEVRAIYDAFFGHAETGGIADRLYCGSVKTLIGHTEGTAGLAGLLKTSLALRHGSIPPSFLFESSAPSIKPFFDKLKIATKAKPWPTFMPGDIVFRILCHKAGGRPSSSVSYFVRQKNNVSCADQFYCRWSGRIVREGPLDHPTGN</sequence>
<evidence type="ECO:0000256" key="4">
    <source>
        <dbReference type="RuleBase" id="RU003694"/>
    </source>
</evidence>